<sequence length="59" mass="6771">MYFEKFPCDGWIVFFHISAHHPHVMYSNWCVLQKLYQVQGSADLPGPADVAGNELPHIK</sequence>
<evidence type="ECO:0000313" key="1">
    <source>
        <dbReference type="Proteomes" id="UP000025227"/>
    </source>
</evidence>
<accession>A0A7I4XRY4</accession>
<organism evidence="1 2">
    <name type="scientific">Haemonchus contortus</name>
    <name type="common">Barber pole worm</name>
    <dbReference type="NCBI Taxonomy" id="6289"/>
    <lineage>
        <taxon>Eukaryota</taxon>
        <taxon>Metazoa</taxon>
        <taxon>Ecdysozoa</taxon>
        <taxon>Nematoda</taxon>
        <taxon>Chromadorea</taxon>
        <taxon>Rhabditida</taxon>
        <taxon>Rhabditina</taxon>
        <taxon>Rhabditomorpha</taxon>
        <taxon>Strongyloidea</taxon>
        <taxon>Trichostrongylidae</taxon>
        <taxon>Haemonchus</taxon>
    </lineage>
</organism>
<name>A0A7I4XRY4_HAECO</name>
<protein>
    <submittedName>
        <fullName evidence="2">Uncharacterized protein</fullName>
    </submittedName>
</protein>
<dbReference type="AlphaFoldDB" id="A0A7I4XRY4"/>
<keyword evidence="1" id="KW-1185">Reference proteome</keyword>
<evidence type="ECO:0000313" key="2">
    <source>
        <dbReference type="WBParaSite" id="HCON_00002925-00001"/>
    </source>
</evidence>
<dbReference type="WBParaSite" id="HCON_00002925-00001">
    <property type="protein sequence ID" value="HCON_00002925-00001"/>
    <property type="gene ID" value="HCON_00002925"/>
</dbReference>
<proteinExistence type="predicted"/>
<reference evidence="2" key="1">
    <citation type="submission" date="2020-12" db="UniProtKB">
        <authorList>
            <consortium name="WormBaseParasite"/>
        </authorList>
    </citation>
    <scope>IDENTIFICATION</scope>
    <source>
        <strain evidence="2">MHco3</strain>
    </source>
</reference>
<dbReference type="Proteomes" id="UP000025227">
    <property type="component" value="Unplaced"/>
</dbReference>